<dbReference type="Pfam" id="PF07690">
    <property type="entry name" value="MFS_1"/>
    <property type="match status" value="1"/>
</dbReference>
<evidence type="ECO:0000256" key="1">
    <source>
        <dbReference type="ARBA" id="ARBA00004141"/>
    </source>
</evidence>
<keyword evidence="3 6" id="KW-1133">Transmembrane helix</keyword>
<organism evidence="7 8">
    <name type="scientific">Psilocybe cf. subviscida</name>
    <dbReference type="NCBI Taxonomy" id="2480587"/>
    <lineage>
        <taxon>Eukaryota</taxon>
        <taxon>Fungi</taxon>
        <taxon>Dikarya</taxon>
        <taxon>Basidiomycota</taxon>
        <taxon>Agaricomycotina</taxon>
        <taxon>Agaricomycetes</taxon>
        <taxon>Agaricomycetidae</taxon>
        <taxon>Agaricales</taxon>
        <taxon>Agaricineae</taxon>
        <taxon>Strophariaceae</taxon>
        <taxon>Psilocybe</taxon>
    </lineage>
</organism>
<feature type="transmembrane region" description="Helical" evidence="6">
    <location>
        <begin position="461"/>
        <end position="482"/>
    </location>
</feature>
<feature type="region of interest" description="Disordered" evidence="5">
    <location>
        <begin position="499"/>
        <end position="519"/>
    </location>
</feature>
<evidence type="ECO:0000256" key="5">
    <source>
        <dbReference type="SAM" id="MobiDB-lite"/>
    </source>
</evidence>
<feature type="region of interest" description="Disordered" evidence="5">
    <location>
        <begin position="166"/>
        <end position="187"/>
    </location>
</feature>
<feature type="transmembrane region" description="Helical" evidence="6">
    <location>
        <begin position="260"/>
        <end position="289"/>
    </location>
</feature>
<feature type="compositionally biased region" description="Basic and acidic residues" evidence="5">
    <location>
        <begin position="171"/>
        <end position="183"/>
    </location>
</feature>
<sequence>MPPSSQHSRSRDPSRPSVARNTSLPYVPMQPESLILPDGPVGEDDAELLDELVHRRRETQDTLVAEDEDSEQAKRRKLPWWKRPSPWWILAIMPFTSMAGSATIAPRIEIYTMLACSVHKPDIFRLNFPGVELGLQGFSDVKALNLSAPNTTPVIEIPIHLPQMPAADADAGDHEEPTADPRKRGNQCASDPVVQAAVAKLTAVIAGIMGVLSCITTGWWGAFSDRHGRTRVMGLSVLGLLITDINFIFVALFSKHIPGGYWFLVVAPFIEGGLGGLSAGVAALHAYMADTTEESLRSRNFSLGLGLMFSGMAFGPTVGSLLIRATGHTLSVFYLATATHALYTVLVWLILPESLSRKQMTLAKEKYEAEGGAAAADRGPVGILVKLRRLFAFLSPLTVFMPYEVKGEDVDVNPLKKPKKDWNLTFMALAYASIISIAGSYSYKFQYAAATFGWTSEELGYWLSLLGITRAVFLTFILPLVIKILKPKPIVIEIPVQSGTSESSPLLGSSPDAESPAPKTIKKEIHSPSFDLKLLHFSVLIEIIAYTAMAFSVRPLPFTLFAVLGSLGAGFSPALQSVALALYTRAGGTEIGRLFGALSVVQALSMQIFGPSLYGVIYMKTVAIFPRAIFFVTVSSIVVCYIFLNLVRLPKDRELRRQSMADPEEEASTHEHVQEETLVGGSDSGSQQKRLVDTPTTSYGAAGGVPRV</sequence>
<dbReference type="Gene3D" id="1.20.1250.20">
    <property type="entry name" value="MFS general substrate transporter like domains"/>
    <property type="match status" value="1"/>
</dbReference>
<evidence type="ECO:0000256" key="4">
    <source>
        <dbReference type="ARBA" id="ARBA00023136"/>
    </source>
</evidence>
<evidence type="ECO:0000256" key="6">
    <source>
        <dbReference type="SAM" id="Phobius"/>
    </source>
</evidence>
<reference evidence="7 8" key="1">
    <citation type="journal article" date="2020" name="ISME J.">
        <title>Uncovering the hidden diversity of litter-decomposition mechanisms in mushroom-forming fungi.</title>
        <authorList>
            <person name="Floudas D."/>
            <person name="Bentzer J."/>
            <person name="Ahren D."/>
            <person name="Johansson T."/>
            <person name="Persson P."/>
            <person name="Tunlid A."/>
        </authorList>
    </citation>
    <scope>NUCLEOTIDE SEQUENCE [LARGE SCALE GENOMIC DNA]</scope>
    <source>
        <strain evidence="7 8">CBS 101986</strain>
    </source>
</reference>
<evidence type="ECO:0000313" key="8">
    <source>
        <dbReference type="Proteomes" id="UP000567179"/>
    </source>
</evidence>
<protein>
    <recommendedName>
        <fullName evidence="9">Major facilitator superfamily (MFS) profile domain-containing protein</fullName>
    </recommendedName>
</protein>
<dbReference type="GO" id="GO:0016020">
    <property type="term" value="C:membrane"/>
    <property type="evidence" value="ECO:0007669"/>
    <property type="project" value="UniProtKB-SubCell"/>
</dbReference>
<evidence type="ECO:0000256" key="2">
    <source>
        <dbReference type="ARBA" id="ARBA00022692"/>
    </source>
</evidence>
<comment type="subcellular location">
    <subcellularLocation>
        <location evidence="1">Membrane</location>
        <topology evidence="1">Multi-pass membrane protein</topology>
    </subcellularLocation>
</comment>
<feature type="transmembrane region" description="Helical" evidence="6">
    <location>
        <begin position="331"/>
        <end position="351"/>
    </location>
</feature>
<dbReference type="SUPFAM" id="SSF103473">
    <property type="entry name" value="MFS general substrate transporter"/>
    <property type="match status" value="1"/>
</dbReference>
<dbReference type="EMBL" id="JAACJJ010000001">
    <property type="protein sequence ID" value="KAF5330575.1"/>
    <property type="molecule type" value="Genomic_DNA"/>
</dbReference>
<comment type="caution">
    <text evidence="7">The sequence shown here is derived from an EMBL/GenBank/DDBJ whole genome shotgun (WGS) entry which is preliminary data.</text>
</comment>
<feature type="region of interest" description="Disordered" evidence="5">
    <location>
        <begin position="658"/>
        <end position="708"/>
    </location>
</feature>
<feature type="compositionally biased region" description="Polar residues" evidence="5">
    <location>
        <begin position="684"/>
        <end position="699"/>
    </location>
</feature>
<feature type="transmembrane region" description="Helical" evidence="6">
    <location>
        <begin position="595"/>
        <end position="618"/>
    </location>
</feature>
<dbReference type="InterPro" id="IPR036259">
    <property type="entry name" value="MFS_trans_sf"/>
</dbReference>
<feature type="transmembrane region" description="Helical" evidence="6">
    <location>
        <begin position="422"/>
        <end position="441"/>
    </location>
</feature>
<evidence type="ECO:0000313" key="7">
    <source>
        <dbReference type="EMBL" id="KAF5330575.1"/>
    </source>
</evidence>
<name>A0A8H5BVZ3_9AGAR</name>
<evidence type="ECO:0008006" key="9">
    <source>
        <dbReference type="Google" id="ProtNLM"/>
    </source>
</evidence>
<dbReference type="Proteomes" id="UP000567179">
    <property type="component" value="Unassembled WGS sequence"/>
</dbReference>
<feature type="transmembrane region" description="Helical" evidence="6">
    <location>
        <begin position="201"/>
        <end position="220"/>
    </location>
</feature>
<keyword evidence="8" id="KW-1185">Reference proteome</keyword>
<gene>
    <name evidence="7" type="ORF">D9619_005275</name>
</gene>
<keyword evidence="4 6" id="KW-0472">Membrane</keyword>
<dbReference type="GO" id="GO:0022857">
    <property type="term" value="F:transmembrane transporter activity"/>
    <property type="evidence" value="ECO:0007669"/>
    <property type="project" value="InterPro"/>
</dbReference>
<feature type="region of interest" description="Disordered" evidence="5">
    <location>
        <begin position="1"/>
        <end position="41"/>
    </location>
</feature>
<dbReference type="PANTHER" id="PTHR23507:SF1">
    <property type="entry name" value="FI18259P1-RELATED"/>
    <property type="match status" value="1"/>
</dbReference>
<feature type="transmembrane region" description="Helical" evidence="6">
    <location>
        <begin position="558"/>
        <end position="583"/>
    </location>
</feature>
<proteinExistence type="predicted"/>
<keyword evidence="2 6" id="KW-0812">Transmembrane</keyword>
<dbReference type="AlphaFoldDB" id="A0A8H5BVZ3"/>
<dbReference type="InterPro" id="IPR011701">
    <property type="entry name" value="MFS"/>
</dbReference>
<evidence type="ECO:0000256" key="3">
    <source>
        <dbReference type="ARBA" id="ARBA00022989"/>
    </source>
</evidence>
<dbReference type="PANTHER" id="PTHR23507">
    <property type="entry name" value="ZGC:174356"/>
    <property type="match status" value="1"/>
</dbReference>
<accession>A0A8H5BVZ3</accession>
<feature type="transmembrane region" description="Helical" evidence="6">
    <location>
        <begin position="532"/>
        <end position="552"/>
    </location>
</feature>
<feature type="transmembrane region" description="Helical" evidence="6">
    <location>
        <begin position="624"/>
        <end position="647"/>
    </location>
</feature>
<dbReference type="OrthoDB" id="3026777at2759"/>
<feature type="transmembrane region" description="Helical" evidence="6">
    <location>
        <begin position="301"/>
        <end position="325"/>
    </location>
</feature>
<feature type="transmembrane region" description="Helical" evidence="6">
    <location>
        <begin position="85"/>
        <end position="105"/>
    </location>
</feature>
<feature type="transmembrane region" description="Helical" evidence="6">
    <location>
        <begin position="232"/>
        <end position="254"/>
    </location>
</feature>